<protein>
    <recommendedName>
        <fullName evidence="4">Heparan-alpha-glucosaminide N-acetyltransferase catalytic domain-containing protein</fullName>
    </recommendedName>
</protein>
<name>A0A6G0WAX1_9STRA</name>
<dbReference type="EMBL" id="VJMJ01000273">
    <property type="protein sequence ID" value="KAF0724304.1"/>
    <property type="molecule type" value="Genomic_DNA"/>
</dbReference>
<comment type="caution">
    <text evidence="2">The sequence shown here is derived from an EMBL/GenBank/DDBJ whole genome shotgun (WGS) entry which is preliminary data.</text>
</comment>
<sequence length="469" mass="52311">MRLDLRSDEKTTVWSGKYAFVEMSDYSMQAQQLESGEVHTTFALNSEGSPWLILTILFVFIGLWLTSCLGWFFWKKHLVSLRSDDEEDSLEPLLLTETKVASRVESLDVFRGITIVTMIFVNYGGGGYWLFNHSTWNGITIADLVFPWFAWIMGMSMSIGFAKKRFSRLNHFRIASIRALKLFALGLFLNNGYDLTSWRIPGVLQSFGVSYFIVSSIILGSNSIWLIQIISMASIAVLQSLVVFFLPVRGCPTGYLGPGGIGDYGKYPNCTGGAHRAVDLALFGHNHIFGGPTTKDVYLTSSYDPEGFLNWFMVALTTFLGYVAGSVVLTQPLHWRRKTIIMSGSGLVLLILGLVLCQGRVNDGWIPLNKNIWSLSFVLTTTGLASLVFTGVFLLVDVFHIWTGGPFIYAGMNAILLYCGHELLQSFFPFGLKHDETSHVATTLANLLGVFSWLCIARFLHAKKIFITV</sequence>
<dbReference type="Proteomes" id="UP000481153">
    <property type="component" value="Unassembled WGS sequence"/>
</dbReference>
<dbReference type="VEuPathDB" id="FungiDB:AeMF1_021498"/>
<feature type="transmembrane region" description="Helical" evidence="1">
    <location>
        <begin position="51"/>
        <end position="74"/>
    </location>
</feature>
<feature type="transmembrane region" description="Helical" evidence="1">
    <location>
        <begin position="199"/>
        <end position="219"/>
    </location>
</feature>
<proteinExistence type="predicted"/>
<feature type="transmembrane region" description="Helical" evidence="1">
    <location>
        <begin position="137"/>
        <end position="162"/>
    </location>
</feature>
<keyword evidence="1" id="KW-0472">Membrane</keyword>
<evidence type="ECO:0000313" key="3">
    <source>
        <dbReference type="Proteomes" id="UP000481153"/>
    </source>
</evidence>
<keyword evidence="1" id="KW-1133">Transmembrane helix</keyword>
<accession>A0A6G0WAX1</accession>
<reference evidence="2 3" key="1">
    <citation type="submission" date="2019-07" db="EMBL/GenBank/DDBJ databases">
        <title>Genomics analysis of Aphanomyces spp. identifies a new class of oomycete effector associated with host adaptation.</title>
        <authorList>
            <person name="Gaulin E."/>
        </authorList>
    </citation>
    <scope>NUCLEOTIDE SEQUENCE [LARGE SCALE GENOMIC DNA]</scope>
    <source>
        <strain evidence="2 3">ATCC 201684</strain>
    </source>
</reference>
<dbReference type="PANTHER" id="PTHR31061">
    <property type="entry name" value="LD22376P"/>
    <property type="match status" value="1"/>
</dbReference>
<dbReference type="PANTHER" id="PTHR31061:SF24">
    <property type="entry name" value="LD22376P"/>
    <property type="match status" value="1"/>
</dbReference>
<dbReference type="AlphaFoldDB" id="A0A6G0WAX1"/>
<feature type="transmembrane region" description="Helical" evidence="1">
    <location>
        <begin position="174"/>
        <end position="193"/>
    </location>
</feature>
<keyword evidence="3" id="KW-1185">Reference proteome</keyword>
<organism evidence="2 3">
    <name type="scientific">Aphanomyces euteiches</name>
    <dbReference type="NCBI Taxonomy" id="100861"/>
    <lineage>
        <taxon>Eukaryota</taxon>
        <taxon>Sar</taxon>
        <taxon>Stramenopiles</taxon>
        <taxon>Oomycota</taxon>
        <taxon>Saprolegniomycetes</taxon>
        <taxon>Saprolegniales</taxon>
        <taxon>Verrucalvaceae</taxon>
        <taxon>Aphanomyces</taxon>
    </lineage>
</organism>
<feature type="transmembrane region" description="Helical" evidence="1">
    <location>
        <begin position="407"/>
        <end position="428"/>
    </location>
</feature>
<feature type="transmembrane region" description="Helical" evidence="1">
    <location>
        <begin position="341"/>
        <end position="361"/>
    </location>
</feature>
<feature type="transmembrane region" description="Helical" evidence="1">
    <location>
        <begin position="109"/>
        <end position="131"/>
    </location>
</feature>
<gene>
    <name evidence="2" type="ORF">Ae201684_016968</name>
</gene>
<feature type="transmembrane region" description="Helical" evidence="1">
    <location>
        <begin position="226"/>
        <end position="246"/>
    </location>
</feature>
<keyword evidence="1" id="KW-0812">Transmembrane</keyword>
<feature type="transmembrane region" description="Helical" evidence="1">
    <location>
        <begin position="373"/>
        <end position="395"/>
    </location>
</feature>
<evidence type="ECO:0008006" key="4">
    <source>
        <dbReference type="Google" id="ProtNLM"/>
    </source>
</evidence>
<evidence type="ECO:0000313" key="2">
    <source>
        <dbReference type="EMBL" id="KAF0724304.1"/>
    </source>
</evidence>
<feature type="transmembrane region" description="Helical" evidence="1">
    <location>
        <begin position="440"/>
        <end position="460"/>
    </location>
</feature>
<feature type="transmembrane region" description="Helical" evidence="1">
    <location>
        <begin position="308"/>
        <end position="329"/>
    </location>
</feature>
<evidence type="ECO:0000256" key="1">
    <source>
        <dbReference type="SAM" id="Phobius"/>
    </source>
</evidence>